<dbReference type="Proteomes" id="UP000218209">
    <property type="component" value="Unassembled WGS sequence"/>
</dbReference>
<feature type="region of interest" description="Disordered" evidence="1">
    <location>
        <begin position="31"/>
        <end position="132"/>
    </location>
</feature>
<name>A0A1X6NZ62_PORUM</name>
<gene>
    <name evidence="2" type="ORF">BU14_0320s0010</name>
</gene>
<dbReference type="AlphaFoldDB" id="A0A1X6NZ62"/>
<evidence type="ECO:0000313" key="3">
    <source>
        <dbReference type="Proteomes" id="UP000218209"/>
    </source>
</evidence>
<organism evidence="2 3">
    <name type="scientific">Porphyra umbilicalis</name>
    <name type="common">Purple laver</name>
    <name type="synonym">Red alga</name>
    <dbReference type="NCBI Taxonomy" id="2786"/>
    <lineage>
        <taxon>Eukaryota</taxon>
        <taxon>Rhodophyta</taxon>
        <taxon>Bangiophyceae</taxon>
        <taxon>Bangiales</taxon>
        <taxon>Bangiaceae</taxon>
        <taxon>Porphyra</taxon>
    </lineage>
</organism>
<keyword evidence="3" id="KW-1185">Reference proteome</keyword>
<sequence length="677" mass="72314">MSRFRPARRGQKRGAEVSDIVVVSQARSYFCSQTSDDHGPGERDALVGGLHGARHPAQDDRQSNCTLSSHRLDDTSRNGDPCAVNPPPALNAPDDAPPAFHLHPDLPPNALSPQGDGVHPPENAPPSSERRLGLPSIAVNSLGAAHLGHQPHSGGPGGVIDARVASHPAADNLADYPGGRADAVVDPFTDGRHVACDAASDDHDCDDGASVASNYFGKDPYDGAFDVDVGEDDVPYPVEPVHTVGSALGELPFQDFTEFFCFYYLRGQAGVTQLQFDIMRAFIQDVIPGSKPPSLSYIRKQVLPRVRQAWGLPLRTVSSGPAVEGGQQQPPLLLVFPSDHIARDFAFKETFELFTAADRRTDADRALHPEFCDSRLFQDRQASTMAGGTVRRFVLGGEVLTCGDAATIEFMGDAEGPRAVTIGAGSFATSAAGLQPGDAVHAGDFVVPCTSDDAMVGSLVVRHWRRADNYEICWVAVDGCVVGVGCVKLLPRDEAATGAAFEDPPRRRRLLSGISMDGERWYTASFALYSDDFDGLGGVYMSYLSWLFKHRTSRLGGRVLSLTARGVCSDAVLRAVIDDFVAGAHDGWVVEDPDGVKVRVYADVAFYVGDYEQVSKSSHLRGHNARAPCNLCAYAKARGGQGSVYAQEGTSEHIGLARTTARTVAVVQAALAADVHA</sequence>
<accession>A0A1X6NZ62</accession>
<evidence type="ECO:0000313" key="2">
    <source>
        <dbReference type="EMBL" id="OSX73899.1"/>
    </source>
</evidence>
<dbReference type="EMBL" id="KV918973">
    <property type="protein sequence ID" value="OSX73899.1"/>
    <property type="molecule type" value="Genomic_DNA"/>
</dbReference>
<evidence type="ECO:0000256" key="1">
    <source>
        <dbReference type="SAM" id="MobiDB-lite"/>
    </source>
</evidence>
<reference evidence="2 3" key="1">
    <citation type="submission" date="2017-03" db="EMBL/GenBank/DDBJ databases">
        <title>WGS assembly of Porphyra umbilicalis.</title>
        <authorList>
            <person name="Brawley S.H."/>
            <person name="Blouin N.A."/>
            <person name="Ficko-Blean E."/>
            <person name="Wheeler G.L."/>
            <person name="Lohr M."/>
            <person name="Goodson H.V."/>
            <person name="Jenkins J.W."/>
            <person name="Blaby-Haas C.E."/>
            <person name="Helliwell K.E."/>
            <person name="Chan C."/>
            <person name="Marriage T."/>
            <person name="Bhattacharya D."/>
            <person name="Klein A.S."/>
            <person name="Badis Y."/>
            <person name="Brodie J."/>
            <person name="Cao Y."/>
            <person name="Collen J."/>
            <person name="Dittami S.M."/>
            <person name="Gachon C.M."/>
            <person name="Green B.R."/>
            <person name="Karpowicz S."/>
            <person name="Kim J.W."/>
            <person name="Kudahl U."/>
            <person name="Lin S."/>
            <person name="Michel G."/>
            <person name="Mittag M."/>
            <person name="Olson B.J."/>
            <person name="Pangilinan J."/>
            <person name="Peng Y."/>
            <person name="Qiu H."/>
            <person name="Shu S."/>
            <person name="Singer J.T."/>
            <person name="Smith A.G."/>
            <person name="Sprecher B.N."/>
            <person name="Wagner V."/>
            <person name="Wang W."/>
            <person name="Wang Z.-Y."/>
            <person name="Yan J."/>
            <person name="Yarish C."/>
            <person name="Zoeuner-Riek S."/>
            <person name="Zhuang Y."/>
            <person name="Zou Y."/>
            <person name="Lindquist E.A."/>
            <person name="Grimwood J."/>
            <person name="Barry K."/>
            <person name="Rokhsar D.S."/>
            <person name="Schmutz J."/>
            <person name="Stiller J.W."/>
            <person name="Grossman A.R."/>
            <person name="Prochnik S.E."/>
        </authorList>
    </citation>
    <scope>NUCLEOTIDE SEQUENCE [LARGE SCALE GENOMIC DNA]</scope>
    <source>
        <strain evidence="2">4086291</strain>
    </source>
</reference>
<proteinExistence type="predicted"/>
<protein>
    <submittedName>
        <fullName evidence="2">Uncharacterized protein</fullName>
    </submittedName>
</protein>
<feature type="compositionally biased region" description="Basic and acidic residues" evidence="1">
    <location>
        <begin position="35"/>
        <end position="45"/>
    </location>
</feature>